<dbReference type="PANTHER" id="PTHR15020">
    <property type="entry name" value="FLAVIN REDUCTASE-RELATED"/>
    <property type="match status" value="1"/>
</dbReference>
<sequence>MLRLLFTGQIIALIACNANAFGAFKMPDIRMPWDSNNSDNTKQAESPSNNRVLKPGDTIAVIGASGNVGKLVSLRLSDTYNVNGIVRDASSVKTFFEGRDQIKLFEADLLDELEKESSGACPESLESALSNANAIVICTGTTAFPTKAWSRNEEKEITTDVISALFDSKFDVKDAIVKLDNMGLNTPKNVDALANQLILSAWNSASRVPKKRAILLSSIGVQRRDKMPFPILNACGVLDAKAVAEQSLIEESEKNGYNYSIIRPGQLFGGPYDNNYYLGTLFQLDKDAKTQDVDVGRGDELLGDTLRSTLAEVTAQICESNCALNMDFAVVNVKGDVPSVEGVQTKLKNLDE</sequence>
<dbReference type="EMBL" id="HBHI01024092">
    <property type="protein sequence ID" value="CAD9690605.1"/>
    <property type="molecule type" value="Transcribed_RNA"/>
</dbReference>
<dbReference type="Pfam" id="PF13460">
    <property type="entry name" value="NAD_binding_10"/>
    <property type="match status" value="1"/>
</dbReference>
<dbReference type="Gene3D" id="3.40.50.720">
    <property type="entry name" value="NAD(P)-binding Rossmann-like Domain"/>
    <property type="match status" value="1"/>
</dbReference>
<organism evidence="3">
    <name type="scientific">Eucampia antarctica</name>
    <dbReference type="NCBI Taxonomy" id="49252"/>
    <lineage>
        <taxon>Eukaryota</taxon>
        <taxon>Sar</taxon>
        <taxon>Stramenopiles</taxon>
        <taxon>Ochrophyta</taxon>
        <taxon>Bacillariophyta</taxon>
        <taxon>Mediophyceae</taxon>
        <taxon>Biddulphiophycidae</taxon>
        <taxon>Hemiaulales</taxon>
        <taxon>Hemiaulaceae</taxon>
        <taxon>Eucampia</taxon>
    </lineage>
</organism>
<evidence type="ECO:0000313" key="3">
    <source>
        <dbReference type="EMBL" id="CAD9690605.1"/>
    </source>
</evidence>
<dbReference type="InterPro" id="IPR036291">
    <property type="entry name" value="NAD(P)-bd_dom_sf"/>
</dbReference>
<protein>
    <recommendedName>
        <fullName evidence="2">NAD(P)-binding domain-containing protein</fullName>
    </recommendedName>
</protein>
<dbReference type="SUPFAM" id="SSF51735">
    <property type="entry name" value="NAD(P)-binding Rossmann-fold domains"/>
    <property type="match status" value="1"/>
</dbReference>
<dbReference type="PROSITE" id="PS51257">
    <property type="entry name" value="PROKAR_LIPOPROTEIN"/>
    <property type="match status" value="1"/>
</dbReference>
<feature type="signal peptide" evidence="1">
    <location>
        <begin position="1"/>
        <end position="20"/>
    </location>
</feature>
<evidence type="ECO:0000259" key="2">
    <source>
        <dbReference type="Pfam" id="PF13460"/>
    </source>
</evidence>
<keyword evidence="1" id="KW-0732">Signal</keyword>
<feature type="chain" id="PRO_5031445575" description="NAD(P)-binding domain-containing protein" evidence="1">
    <location>
        <begin position="21"/>
        <end position="352"/>
    </location>
</feature>
<dbReference type="InterPro" id="IPR016040">
    <property type="entry name" value="NAD(P)-bd_dom"/>
</dbReference>
<proteinExistence type="predicted"/>
<name>A0A7S2S5Z6_9STRA</name>
<dbReference type="PANTHER" id="PTHR15020:SF50">
    <property type="entry name" value="UPF0659 PROTEIN YMR090W"/>
    <property type="match status" value="1"/>
</dbReference>
<feature type="domain" description="NAD(P)-binding" evidence="2">
    <location>
        <begin position="63"/>
        <end position="290"/>
    </location>
</feature>
<dbReference type="AlphaFoldDB" id="A0A7S2S5Z6"/>
<accession>A0A7S2S5Z6</accession>
<reference evidence="3" key="1">
    <citation type="submission" date="2021-01" db="EMBL/GenBank/DDBJ databases">
        <authorList>
            <person name="Corre E."/>
            <person name="Pelletier E."/>
            <person name="Niang G."/>
            <person name="Scheremetjew M."/>
            <person name="Finn R."/>
            <person name="Kale V."/>
            <person name="Holt S."/>
            <person name="Cochrane G."/>
            <person name="Meng A."/>
            <person name="Brown T."/>
            <person name="Cohen L."/>
        </authorList>
    </citation>
    <scope>NUCLEOTIDE SEQUENCE</scope>
    <source>
        <strain evidence="3">CCMP1452</strain>
    </source>
</reference>
<evidence type="ECO:0000256" key="1">
    <source>
        <dbReference type="SAM" id="SignalP"/>
    </source>
</evidence>
<gene>
    <name evidence="3" type="ORF">EANT1437_LOCUS12364</name>
</gene>